<evidence type="ECO:0000256" key="4">
    <source>
        <dbReference type="ARBA" id="ARBA00022490"/>
    </source>
</evidence>
<evidence type="ECO:0000256" key="7">
    <source>
        <dbReference type="ARBA" id="ARBA00023204"/>
    </source>
</evidence>
<dbReference type="OMA" id="ECTQLVP"/>
<dbReference type="HOGENOM" id="CLU_000772_2_0_1"/>
<evidence type="ECO:0000259" key="10">
    <source>
        <dbReference type="Pfam" id="PF16507"/>
    </source>
</evidence>
<dbReference type="GO" id="GO:0005829">
    <property type="term" value="C:cytosol"/>
    <property type="evidence" value="ECO:0000318"/>
    <property type="project" value="GO_Central"/>
</dbReference>
<evidence type="ECO:0000313" key="13">
    <source>
        <dbReference type="Proteomes" id="UP000008144"/>
    </source>
</evidence>
<dbReference type="STRING" id="7719.ENSCINP00000003027"/>
<protein>
    <recommendedName>
        <fullName evidence="14">Proteasome activator complex subunit 4 C-terminal domain-containing protein</fullName>
    </recommendedName>
</protein>
<keyword evidence="7" id="KW-0234">DNA repair</keyword>
<feature type="domain" description="Proteasome activator Blm10 middle HEAT repeats region" evidence="10">
    <location>
        <begin position="312"/>
        <end position="809"/>
    </location>
</feature>
<feature type="domain" description="Proteasome activator complex subunit 4-like HEAT repeat-like" evidence="11">
    <location>
        <begin position="1165"/>
        <end position="1450"/>
    </location>
</feature>
<dbReference type="GO" id="GO:0005634">
    <property type="term" value="C:nucleus"/>
    <property type="evidence" value="ECO:0000318"/>
    <property type="project" value="GO_Central"/>
</dbReference>
<keyword evidence="5" id="KW-0677">Repeat</keyword>
<evidence type="ECO:0000256" key="5">
    <source>
        <dbReference type="ARBA" id="ARBA00022737"/>
    </source>
</evidence>
<dbReference type="PANTHER" id="PTHR32170">
    <property type="entry name" value="PROTEASOME ACTIVATOR COMPLEX SUBUNIT 4"/>
    <property type="match status" value="1"/>
</dbReference>
<dbReference type="Pfam" id="PF23096">
    <property type="entry name" value="HEAT_PSME4"/>
    <property type="match status" value="1"/>
</dbReference>
<dbReference type="Ensembl" id="ENSCINT00000003027.3">
    <property type="protein sequence ID" value="ENSCINP00000003027.3"/>
    <property type="gene ID" value="ENSCING00000001530.3"/>
</dbReference>
<feature type="domain" description="Proteasome activator complex subunit 4 C-terminal" evidence="9">
    <location>
        <begin position="1735"/>
        <end position="1821"/>
    </location>
</feature>
<dbReference type="InterPro" id="IPR055455">
    <property type="entry name" value="HEAT_PSME4"/>
</dbReference>
<dbReference type="Pfam" id="PF16507">
    <property type="entry name" value="HEAT_PSME4_mid"/>
    <property type="match status" value="1"/>
</dbReference>
<evidence type="ECO:0000256" key="6">
    <source>
        <dbReference type="ARBA" id="ARBA00022763"/>
    </source>
</evidence>
<evidence type="ECO:0000256" key="2">
    <source>
        <dbReference type="ARBA" id="ARBA00004496"/>
    </source>
</evidence>
<keyword evidence="13" id="KW-1185">Reference proteome</keyword>
<reference evidence="12" key="3">
    <citation type="submission" date="2025-09" db="UniProtKB">
        <authorList>
            <consortium name="Ensembl"/>
        </authorList>
    </citation>
    <scope>IDENTIFICATION</scope>
</reference>
<evidence type="ECO:0000259" key="11">
    <source>
        <dbReference type="Pfam" id="PF23096"/>
    </source>
</evidence>
<dbReference type="InterPro" id="IPR032430">
    <property type="entry name" value="Blm10_mid"/>
</dbReference>
<sequence length="1821" mass="210619">EERNLGFVPQRENVYNDHLPYANQHDLDTESNTAFKVVKTNLVNAVLLRDLRPGVTYWTNKLTRYIRLYGLKFSKEDHILLVKLFYEILSIPELEFIVVDHVCSILKKLLKKRELLDRNDLVLEWRPLHRICEKYLFSKMEPMGLEWFSVMDGKLRGLVRCCRSYFPPNVTQEMLEEWRPLLCLFDVTMGKASQFLDWFLPTLTFTEEERKVSWMLWKDEFLSLFKSVRNGPMWEQHYVKLFARLAHNNIGYIDWGPYVEVLFTRLLRTFQLPVGKLQHTTALSSGLPFEAAASWIISMMGGENTKKVLQNLKLLFDCTETYFHPSNYGKWSPNLLNFMFSLAVKFANRIHRERYKTKFWEPKIPESHLITDDIITEFVMILKPVTLMSLYSKLASISSPRILQILAYLRPELIMPSLVEKTYVALNTLTEPHQVRACLSALSFSLQPGIKGYPECRQHVIPLLFQCLPGLDPNDLPKSAVTFQFIHTVMTLVPAIDCSSSVDRFPSLTEEERELCYATAQFEDFLLQFFDRCFILLEALSQDNEHQSQLQDGDHKSTEVENVSEMLLVTATSIVLQQASKEIYTLCLKKFFQFSTTHLYEGKTARSSTSTMIAAAAKVHPEISFPIFIPHFVSEIMKSFEDNPESIKDEKVDKQVLWDLTILSELCRCGAVKLLEYRQQLYEVARMCLSMKSRQGYLLGAKILNLSICAWVSFHTNDRRNVGYDHDPEKSLVLREWGATSDPSNIAIKWHVPSEEELEAAFSCVEEFLLPQLEELQKFNLDQAELDKDELLGKLEIIKDIFSGSSYLMPIDTKDVVDVQPDSQVSFKSWKVMTLEALPAYHVVVNRGDRQNLRHRIFTTVRETLLKIRQSREDDVKSICMIINIYSLCAVMHELPKATFDHQWKAFVAYKAMIRDPLRQDKKRSRISLIDRVSLQHMMRLLAVERAVYTRMDHQIMMDLLNLSVSHYMKVRVNAQGLFFHGLLLLPTFTYKHYLQPILSALENTPQHNHQQLKGGLYLLLGKSKSQQFFGCFQRWDVMEKVWPALISAPHSEKPSITKMYIKLATKIQASFKTIAIESKMTESCTQAALNVMKWTSSDVAEVVAEGEEYEKKMNAMNLQLYNSLVNKLIEMFHSSELTWKYMELVTGMLSLMLRYDVHLPLEGVDLFVKLLVDDSLALRDLSIACVASLMKQMKREHKVRKMTWEEISGVVRDSESFGKVPGDRPDNLCVQYNIDDLPDTKEKFEKLNFIDKTHWGYYCWPTKVKIYAPFNEQPSLDRTDNMSASEQAVYNKFTDQSFVEKFVNFLCLENEKGKDKFDPKRVDLFRGLFRNFGDSFLPLFKTHIQRLALEKRESYNRCCAEIVAGIVMGSKHWDFMRLEKMWMWLIPALRDAVANISPETMRDWDKAFANMVQNRDPRRIHWLIDFLVSEPAQASTSALVESSKLYVLQGGIHQQEWRVPQLLQKILSMVEPMIGHPYKSLRNRIGSVLASVFLFDLEVSGEKQLVSRTPSVSDFMDRILPRLDILLSEETPPLSNVSSESSAGSFSDSVKSEAVRVFKTVMKWVVSAQRSTLQPFKTPLLKLLPLICKMYPVDRQGVDEELHRNILMSMSCIAQCIVPPEHLDLITSSIEMISTSKSWHARHSILPYIQVFVYNNLFEVTKNESCVKRIRDVVLHLLEDERLEVSKMSLVTLSGLLQCRVIQMDDELLSLAFKKCKTKLQKKSPTTDSQKSILRRHAGVLILSACVLSSPYTVPDWMPRLVMKLADHLHDPQPIQGSIKSTLSDFRRTHHDNWHDDKQKFTSDELAILTDLLVSPSYYA</sequence>
<dbReference type="InParanoid" id="F6Z3V6"/>
<reference evidence="13" key="1">
    <citation type="journal article" date="2002" name="Science">
        <title>The draft genome of Ciona intestinalis: insights into chordate and vertebrate origins.</title>
        <authorList>
            <person name="Dehal P."/>
            <person name="Satou Y."/>
            <person name="Campbell R.K."/>
            <person name="Chapman J."/>
            <person name="Degnan B."/>
            <person name="De Tomaso A."/>
            <person name="Davidson B."/>
            <person name="Di Gregorio A."/>
            <person name="Gelpke M."/>
            <person name="Goodstein D.M."/>
            <person name="Harafuji N."/>
            <person name="Hastings K.E."/>
            <person name="Ho I."/>
            <person name="Hotta K."/>
            <person name="Huang W."/>
            <person name="Kawashima T."/>
            <person name="Lemaire P."/>
            <person name="Martinez D."/>
            <person name="Meinertzhagen I.A."/>
            <person name="Necula S."/>
            <person name="Nonaka M."/>
            <person name="Putnam N."/>
            <person name="Rash S."/>
            <person name="Saiga H."/>
            <person name="Satake M."/>
            <person name="Terry A."/>
            <person name="Yamada L."/>
            <person name="Wang H.G."/>
            <person name="Awazu S."/>
            <person name="Azumi K."/>
            <person name="Boore J."/>
            <person name="Branno M."/>
            <person name="Chin-Bow S."/>
            <person name="DeSantis R."/>
            <person name="Doyle S."/>
            <person name="Francino P."/>
            <person name="Keys D.N."/>
            <person name="Haga S."/>
            <person name="Hayashi H."/>
            <person name="Hino K."/>
            <person name="Imai K.S."/>
            <person name="Inaba K."/>
            <person name="Kano S."/>
            <person name="Kobayashi K."/>
            <person name="Kobayashi M."/>
            <person name="Lee B.I."/>
            <person name="Makabe K.W."/>
            <person name="Manohar C."/>
            <person name="Matassi G."/>
            <person name="Medina M."/>
            <person name="Mochizuki Y."/>
            <person name="Mount S."/>
            <person name="Morishita T."/>
            <person name="Miura S."/>
            <person name="Nakayama A."/>
            <person name="Nishizaka S."/>
            <person name="Nomoto H."/>
            <person name="Ohta F."/>
            <person name="Oishi K."/>
            <person name="Rigoutsos I."/>
            <person name="Sano M."/>
            <person name="Sasaki A."/>
            <person name="Sasakura Y."/>
            <person name="Shoguchi E."/>
            <person name="Shin-i T."/>
            <person name="Spagnuolo A."/>
            <person name="Stainier D."/>
            <person name="Suzuki M.M."/>
            <person name="Tassy O."/>
            <person name="Takatori N."/>
            <person name="Tokuoka M."/>
            <person name="Yagi K."/>
            <person name="Yoshizaki F."/>
            <person name="Wada S."/>
            <person name="Zhang C."/>
            <person name="Hyatt P.D."/>
            <person name="Larimer F."/>
            <person name="Detter C."/>
            <person name="Doggett N."/>
            <person name="Glavina T."/>
            <person name="Hawkins T."/>
            <person name="Richardson P."/>
            <person name="Lucas S."/>
            <person name="Kohara Y."/>
            <person name="Levine M."/>
            <person name="Satoh N."/>
            <person name="Rokhsar D.S."/>
        </authorList>
    </citation>
    <scope>NUCLEOTIDE SEQUENCE [LARGE SCALE GENOMIC DNA]</scope>
</reference>
<keyword evidence="8" id="KW-0539">Nucleus</keyword>
<dbReference type="InterPro" id="IPR021843">
    <property type="entry name" value="PSME4_C"/>
</dbReference>
<dbReference type="SUPFAM" id="SSF48371">
    <property type="entry name" value="ARM repeat"/>
    <property type="match status" value="2"/>
</dbReference>
<name>F6Z3V6_CIOIN</name>
<keyword evidence="4" id="KW-0963">Cytoplasm</keyword>
<dbReference type="GO" id="GO:0070628">
    <property type="term" value="F:proteasome binding"/>
    <property type="evidence" value="ECO:0000318"/>
    <property type="project" value="GO_Central"/>
</dbReference>
<evidence type="ECO:0000259" key="9">
    <source>
        <dbReference type="Pfam" id="PF11919"/>
    </source>
</evidence>
<dbReference type="FunCoup" id="F6Z3V6">
    <property type="interactions" value="262"/>
</dbReference>
<dbReference type="GO" id="GO:0016504">
    <property type="term" value="F:peptidase activator activity"/>
    <property type="evidence" value="ECO:0000318"/>
    <property type="project" value="GO_Central"/>
</dbReference>
<evidence type="ECO:0008006" key="14">
    <source>
        <dbReference type="Google" id="ProtNLM"/>
    </source>
</evidence>
<reference evidence="12" key="2">
    <citation type="submission" date="2025-08" db="UniProtKB">
        <authorList>
            <consortium name="Ensembl"/>
        </authorList>
    </citation>
    <scope>IDENTIFICATION</scope>
</reference>
<comment type="subcellular location">
    <subcellularLocation>
        <location evidence="2">Cytoplasm</location>
    </subcellularLocation>
    <subcellularLocation>
        <location evidence="1">Nucleus</location>
    </subcellularLocation>
</comment>
<dbReference type="GO" id="GO:0010499">
    <property type="term" value="P:proteasomal ubiquitin-independent protein catabolic process"/>
    <property type="evidence" value="ECO:0000318"/>
    <property type="project" value="GO_Central"/>
</dbReference>
<proteinExistence type="inferred from homology"/>
<dbReference type="GeneTree" id="ENSGT00390000011433"/>
<dbReference type="InterPro" id="IPR035309">
    <property type="entry name" value="PSME4"/>
</dbReference>
<evidence type="ECO:0000256" key="8">
    <source>
        <dbReference type="ARBA" id="ARBA00023242"/>
    </source>
</evidence>
<evidence type="ECO:0000256" key="3">
    <source>
        <dbReference type="ARBA" id="ARBA00005739"/>
    </source>
</evidence>
<organism evidence="12 13">
    <name type="scientific">Ciona intestinalis</name>
    <name type="common">Transparent sea squirt</name>
    <name type="synonym">Ascidia intestinalis</name>
    <dbReference type="NCBI Taxonomy" id="7719"/>
    <lineage>
        <taxon>Eukaryota</taxon>
        <taxon>Metazoa</taxon>
        <taxon>Chordata</taxon>
        <taxon>Tunicata</taxon>
        <taxon>Ascidiacea</taxon>
        <taxon>Phlebobranchia</taxon>
        <taxon>Cionidae</taxon>
        <taxon>Ciona</taxon>
    </lineage>
</organism>
<comment type="similarity">
    <text evidence="3">Belongs to the BLM10 family.</text>
</comment>
<dbReference type="GO" id="GO:0006281">
    <property type="term" value="P:DNA repair"/>
    <property type="evidence" value="ECO:0007669"/>
    <property type="project" value="UniProtKB-KW"/>
</dbReference>
<keyword evidence="6" id="KW-0227">DNA damage</keyword>
<dbReference type="PANTHER" id="PTHR32170:SF3">
    <property type="entry name" value="PROTEASOME ACTIVATOR COMPLEX SUBUNIT 4"/>
    <property type="match status" value="1"/>
</dbReference>
<dbReference type="Proteomes" id="UP000008144">
    <property type="component" value="Unassembled WGS sequence"/>
</dbReference>
<dbReference type="InterPro" id="IPR016024">
    <property type="entry name" value="ARM-type_fold"/>
</dbReference>
<dbReference type="GO" id="GO:1990111">
    <property type="term" value="C:spermatoproteasome complex"/>
    <property type="evidence" value="ECO:0000318"/>
    <property type="project" value="GO_Central"/>
</dbReference>
<evidence type="ECO:0000256" key="1">
    <source>
        <dbReference type="ARBA" id="ARBA00004123"/>
    </source>
</evidence>
<accession>F6Z3V6</accession>
<dbReference type="Pfam" id="PF11919">
    <property type="entry name" value="PSME4_C"/>
    <property type="match status" value="1"/>
</dbReference>
<evidence type="ECO:0000313" key="12">
    <source>
        <dbReference type="Ensembl" id="ENSCINP00000003027.3"/>
    </source>
</evidence>